<evidence type="ECO:0000256" key="4">
    <source>
        <dbReference type="ARBA" id="ARBA00022917"/>
    </source>
</evidence>
<evidence type="ECO:0000313" key="7">
    <source>
        <dbReference type="EMBL" id="GAG40932.1"/>
    </source>
</evidence>
<dbReference type="InterPro" id="IPR033911">
    <property type="entry name" value="MetRS_core"/>
</dbReference>
<feature type="domain" description="Methionyl/Leucyl tRNA synthetase" evidence="6">
    <location>
        <begin position="78"/>
        <end position="250"/>
    </location>
</feature>
<feature type="non-terminal residue" evidence="7">
    <location>
        <position position="1"/>
    </location>
</feature>
<dbReference type="InterPro" id="IPR014729">
    <property type="entry name" value="Rossmann-like_a/b/a_fold"/>
</dbReference>
<keyword evidence="1" id="KW-0436">Ligase</keyword>
<organism evidence="7">
    <name type="scientific">marine sediment metagenome</name>
    <dbReference type="NCBI Taxonomy" id="412755"/>
    <lineage>
        <taxon>unclassified sequences</taxon>
        <taxon>metagenomes</taxon>
        <taxon>ecological metagenomes</taxon>
    </lineage>
</organism>
<keyword evidence="4" id="KW-0648">Protein biosynthesis</keyword>
<keyword evidence="2" id="KW-0547">Nucleotide-binding</keyword>
<feature type="domain" description="Methionyl/Leucyl tRNA synthetase" evidence="6">
    <location>
        <begin position="2"/>
        <end position="69"/>
    </location>
</feature>
<evidence type="ECO:0000256" key="1">
    <source>
        <dbReference type="ARBA" id="ARBA00022598"/>
    </source>
</evidence>
<dbReference type="InterPro" id="IPR015413">
    <property type="entry name" value="Methionyl/Leucyl_tRNA_Synth"/>
</dbReference>
<feature type="non-terminal residue" evidence="7">
    <location>
        <position position="253"/>
    </location>
</feature>
<comment type="caution">
    <text evidence="7">The sequence shown here is derived from an EMBL/GenBank/DDBJ whole genome shotgun (WGS) entry which is preliminary data.</text>
</comment>
<dbReference type="PRINTS" id="PR01041">
    <property type="entry name" value="TRNASYNTHMET"/>
</dbReference>
<dbReference type="GO" id="GO:0006431">
    <property type="term" value="P:methionyl-tRNA aminoacylation"/>
    <property type="evidence" value="ECO:0007669"/>
    <property type="project" value="InterPro"/>
</dbReference>
<proteinExistence type="predicted"/>
<dbReference type="PANTHER" id="PTHR43326">
    <property type="entry name" value="METHIONYL-TRNA SYNTHETASE"/>
    <property type="match status" value="1"/>
</dbReference>
<dbReference type="AlphaFoldDB" id="X0Y0P0"/>
<dbReference type="SUPFAM" id="SSF52374">
    <property type="entry name" value="Nucleotidylyl transferase"/>
    <property type="match status" value="1"/>
</dbReference>
<dbReference type="GO" id="GO:0005524">
    <property type="term" value="F:ATP binding"/>
    <property type="evidence" value="ECO:0007669"/>
    <property type="project" value="UniProtKB-KW"/>
</dbReference>
<evidence type="ECO:0000256" key="3">
    <source>
        <dbReference type="ARBA" id="ARBA00022840"/>
    </source>
</evidence>
<dbReference type="GO" id="GO:0004825">
    <property type="term" value="F:methionine-tRNA ligase activity"/>
    <property type="evidence" value="ECO:0007669"/>
    <property type="project" value="InterPro"/>
</dbReference>
<protein>
    <recommendedName>
        <fullName evidence="6">Methionyl/Leucyl tRNA synthetase domain-containing protein</fullName>
    </recommendedName>
</protein>
<name>X0Y0P0_9ZZZZ</name>
<evidence type="ECO:0000256" key="5">
    <source>
        <dbReference type="ARBA" id="ARBA00023146"/>
    </source>
</evidence>
<accession>X0Y0P0</accession>
<sequence>AMGIEYDRFIRTTEEAHVRGVEKMLERLHGATGPDGQPVVYESEYRGLYCTGCEKFLSGRELVDGSCPEHPALQPRELKERNYFFRLSAFLPRLQELIKNDEILIRPERRKREVLGLFAQGLDDFSISREKVTWGIRLPFDRAQTAYVWVDALSNYITAIGYGDDPDQFAYWWRDGKVLHLMAKDILKFHTIYWPAMLLAVGEKTPDEMFIHGYLTLVDRKMSKSLGNVIEPDAWVKDFGVDGARYLLMTLFR</sequence>
<keyword evidence="3" id="KW-0067">ATP-binding</keyword>
<keyword evidence="5" id="KW-0030">Aminoacyl-tRNA synthetase</keyword>
<evidence type="ECO:0000256" key="2">
    <source>
        <dbReference type="ARBA" id="ARBA00022741"/>
    </source>
</evidence>
<dbReference type="Gene3D" id="3.40.50.620">
    <property type="entry name" value="HUPs"/>
    <property type="match status" value="1"/>
</dbReference>
<dbReference type="InterPro" id="IPR023457">
    <property type="entry name" value="Met-tRNA_synth_2"/>
</dbReference>
<reference evidence="7" key="1">
    <citation type="journal article" date="2014" name="Front. Microbiol.">
        <title>High frequency of phylogenetically diverse reductive dehalogenase-homologous genes in deep subseafloor sedimentary metagenomes.</title>
        <authorList>
            <person name="Kawai M."/>
            <person name="Futagami T."/>
            <person name="Toyoda A."/>
            <person name="Takaki Y."/>
            <person name="Nishi S."/>
            <person name="Hori S."/>
            <person name="Arai W."/>
            <person name="Tsubouchi T."/>
            <person name="Morono Y."/>
            <person name="Uchiyama I."/>
            <person name="Ito T."/>
            <person name="Fujiyama A."/>
            <person name="Inagaki F."/>
            <person name="Takami H."/>
        </authorList>
    </citation>
    <scope>NUCLEOTIDE SEQUENCE</scope>
    <source>
        <strain evidence="7">Expedition CK06-06</strain>
    </source>
</reference>
<dbReference type="PANTHER" id="PTHR43326:SF1">
    <property type="entry name" value="METHIONINE--TRNA LIGASE, MITOCHONDRIAL"/>
    <property type="match status" value="1"/>
</dbReference>
<dbReference type="EMBL" id="BARS01040967">
    <property type="protein sequence ID" value="GAG40932.1"/>
    <property type="molecule type" value="Genomic_DNA"/>
</dbReference>
<dbReference type="Pfam" id="PF09334">
    <property type="entry name" value="tRNA-synt_1g"/>
    <property type="match status" value="2"/>
</dbReference>
<evidence type="ECO:0000259" key="6">
    <source>
        <dbReference type="Pfam" id="PF09334"/>
    </source>
</evidence>
<gene>
    <name evidence="7" type="ORF">S01H1_62382</name>
</gene>